<proteinExistence type="predicted"/>
<organism evidence="1 2">
    <name type="scientific">Spiromyces aspiralis</name>
    <dbReference type="NCBI Taxonomy" id="68401"/>
    <lineage>
        <taxon>Eukaryota</taxon>
        <taxon>Fungi</taxon>
        <taxon>Fungi incertae sedis</taxon>
        <taxon>Zoopagomycota</taxon>
        <taxon>Kickxellomycotina</taxon>
        <taxon>Kickxellomycetes</taxon>
        <taxon>Kickxellales</taxon>
        <taxon>Kickxellaceae</taxon>
        <taxon>Spiromyces</taxon>
    </lineage>
</organism>
<reference evidence="1" key="1">
    <citation type="submission" date="2022-06" db="EMBL/GenBank/DDBJ databases">
        <title>Phylogenomic reconstructions and comparative analyses of Kickxellomycotina fungi.</title>
        <authorList>
            <person name="Reynolds N.K."/>
            <person name="Stajich J.E."/>
            <person name="Barry K."/>
            <person name="Grigoriev I.V."/>
            <person name="Crous P."/>
            <person name="Smith M.E."/>
        </authorList>
    </citation>
    <scope>NUCLEOTIDE SEQUENCE</scope>
    <source>
        <strain evidence="1">RSA 2271</strain>
    </source>
</reference>
<name>A0ACC1HBH8_9FUNG</name>
<dbReference type="EMBL" id="JAMZIH010006421">
    <property type="protein sequence ID" value="KAJ1673940.1"/>
    <property type="molecule type" value="Genomic_DNA"/>
</dbReference>
<keyword evidence="2" id="KW-1185">Reference proteome</keyword>
<protein>
    <submittedName>
        <fullName evidence="1">Intracellular distribution of mitochondria</fullName>
    </submittedName>
</protein>
<sequence>MDSKPYPSAMADNGVDIPQTSPETKPAGAEGVLGSDSGEAPQHIMADQGESNDDATTPAVPEEPVYQVIVKSPNGVSIPIMVTAHETVQSIKQIVAETPETIEYSCFSLAYNGKRLSEFLELGEIEGLSSGKVVELSVVEDRYNEREVRVHVARLLDLLAGPSATVPEYAGVDAGISLLGRIKAPEERDTDSEIDNDSAGSQRGKANKGDKVHRKKDGAQLGAEGPRKEEGEGENDGGLLSGPPTLKGEHAFTNFDPDKASSLSVLDARAEQGEGQGRASFPRCVKQLVLSGWNPVPRYRQLRGDLLYLVVTVLEGETYHITASKDGFFVNNSSLTRFDPTIKVVVAPGGGGGKKAPGKSHSTAGGYHAHSLITLLGRLSKQFKSHFAKLQEWMQTRDPLEIVPFSSNFYAAVPWVVPAASFGSGVTVAPSTNASNHIAPSSSGRSCGYDLSRTQHAYLRHGPYGSDTLRDWNDELQSLRELPRSKLSER</sequence>
<feature type="non-terminal residue" evidence="1">
    <location>
        <position position="490"/>
    </location>
</feature>
<evidence type="ECO:0000313" key="1">
    <source>
        <dbReference type="EMBL" id="KAJ1673940.1"/>
    </source>
</evidence>
<comment type="caution">
    <text evidence="1">The sequence shown here is derived from an EMBL/GenBank/DDBJ whole genome shotgun (WGS) entry which is preliminary data.</text>
</comment>
<evidence type="ECO:0000313" key="2">
    <source>
        <dbReference type="Proteomes" id="UP001145114"/>
    </source>
</evidence>
<accession>A0ACC1HBH8</accession>
<gene>
    <name evidence="1" type="primary">CLU1_1</name>
    <name evidence="1" type="ORF">EV182_004281</name>
</gene>
<dbReference type="Proteomes" id="UP001145114">
    <property type="component" value="Unassembled WGS sequence"/>
</dbReference>